<feature type="transmembrane region" description="Helical" evidence="1">
    <location>
        <begin position="135"/>
        <end position="155"/>
    </location>
</feature>
<name>A0A1M5AND9_9BURK</name>
<proteinExistence type="predicted"/>
<accession>A0A1M5AND9</accession>
<dbReference type="PANTHER" id="PTHR41795:SF1">
    <property type="entry name" value="EXOPOLYSACCHARIDE SYNTHESIS PROTEIN"/>
    <property type="match status" value="1"/>
</dbReference>
<evidence type="ECO:0000256" key="1">
    <source>
        <dbReference type="SAM" id="Phobius"/>
    </source>
</evidence>
<dbReference type="PANTHER" id="PTHR41795">
    <property type="entry name" value="EXOPOLYSACCHARIDE SYNTHESIS PROTEIN"/>
    <property type="match status" value="1"/>
</dbReference>
<reference evidence="2 3" key="1">
    <citation type="submission" date="2016-11" db="EMBL/GenBank/DDBJ databases">
        <authorList>
            <person name="Jaros S."/>
            <person name="Januszkiewicz K."/>
            <person name="Wedrychowicz H."/>
        </authorList>
    </citation>
    <scope>NUCLEOTIDE SEQUENCE [LARGE SCALE GENOMIC DNA]</scope>
    <source>
        <strain evidence="2 3">DSM 16112</strain>
    </source>
</reference>
<gene>
    <name evidence="2" type="ORF">SAMN02745117_01716</name>
</gene>
<sequence>MKPSPQSLPPASETISRMLYSVQSPTISVRELLTLMGEQGLLMLCALMTLPFLFPVSIPGVSTVFGAAILLIGVAITLNTLPWLPAFVADRQLDWLKLKPTLQRGVGVLRKVDGFLKPHRLAVLSNSLVMNRVNGLALIFAALLLMLPLGLIPFSNTLPGIAILLLAVGMSQRDGLLVAAGYGMIVLTLVYFSFLAWAAWAGGRSLIG</sequence>
<protein>
    <submittedName>
        <fullName evidence="2">Uncharacterized conserved protein</fullName>
    </submittedName>
</protein>
<dbReference type="EMBL" id="FQUZ01000018">
    <property type="protein sequence ID" value="SHF31753.1"/>
    <property type="molecule type" value="Genomic_DNA"/>
</dbReference>
<keyword evidence="1" id="KW-0812">Transmembrane</keyword>
<dbReference type="STRING" id="1122156.SAMN02745117_01716"/>
<dbReference type="InterPro" id="IPR010331">
    <property type="entry name" value="ExoD"/>
</dbReference>
<feature type="transmembrane region" description="Helical" evidence="1">
    <location>
        <begin position="175"/>
        <end position="200"/>
    </location>
</feature>
<dbReference type="OrthoDB" id="21339at2"/>
<dbReference type="Proteomes" id="UP000184327">
    <property type="component" value="Unassembled WGS sequence"/>
</dbReference>
<dbReference type="Pfam" id="PF06055">
    <property type="entry name" value="ExoD"/>
    <property type="match status" value="1"/>
</dbReference>
<feature type="transmembrane region" description="Helical" evidence="1">
    <location>
        <begin position="64"/>
        <end position="89"/>
    </location>
</feature>
<keyword evidence="1" id="KW-0472">Membrane</keyword>
<evidence type="ECO:0000313" key="2">
    <source>
        <dbReference type="EMBL" id="SHF31753.1"/>
    </source>
</evidence>
<organism evidence="2 3">
    <name type="scientific">Lampropedia hyalina DSM 16112</name>
    <dbReference type="NCBI Taxonomy" id="1122156"/>
    <lineage>
        <taxon>Bacteria</taxon>
        <taxon>Pseudomonadati</taxon>
        <taxon>Pseudomonadota</taxon>
        <taxon>Betaproteobacteria</taxon>
        <taxon>Burkholderiales</taxon>
        <taxon>Comamonadaceae</taxon>
        <taxon>Lampropedia</taxon>
    </lineage>
</organism>
<feature type="transmembrane region" description="Helical" evidence="1">
    <location>
        <begin position="40"/>
        <end position="58"/>
    </location>
</feature>
<dbReference type="PIRSF" id="PIRSF033239">
    <property type="entry name" value="ExoD"/>
    <property type="match status" value="1"/>
</dbReference>
<dbReference type="RefSeq" id="WP_073356311.1">
    <property type="nucleotide sequence ID" value="NZ_FQUZ01000018.1"/>
</dbReference>
<dbReference type="AlphaFoldDB" id="A0A1M5AND9"/>
<keyword evidence="3" id="KW-1185">Reference proteome</keyword>
<evidence type="ECO:0000313" key="3">
    <source>
        <dbReference type="Proteomes" id="UP000184327"/>
    </source>
</evidence>
<keyword evidence="1" id="KW-1133">Transmembrane helix</keyword>